<dbReference type="Pfam" id="PF03398">
    <property type="entry name" value="Ist1"/>
    <property type="match status" value="1"/>
</dbReference>
<gene>
    <name evidence="3" type="ORF">DCAF_LOCUS22572</name>
</gene>
<dbReference type="AlphaFoldDB" id="A0AAV1SH92"/>
<reference evidence="3 4" key="1">
    <citation type="submission" date="2024-01" db="EMBL/GenBank/DDBJ databases">
        <authorList>
            <person name="Waweru B."/>
        </authorList>
    </citation>
    <scope>NUCLEOTIDE SEQUENCE [LARGE SCALE GENOMIC DNA]</scope>
</reference>
<organism evidence="3 4">
    <name type="scientific">Dovyalis caffra</name>
    <dbReference type="NCBI Taxonomy" id="77055"/>
    <lineage>
        <taxon>Eukaryota</taxon>
        <taxon>Viridiplantae</taxon>
        <taxon>Streptophyta</taxon>
        <taxon>Embryophyta</taxon>
        <taxon>Tracheophyta</taxon>
        <taxon>Spermatophyta</taxon>
        <taxon>Magnoliopsida</taxon>
        <taxon>eudicotyledons</taxon>
        <taxon>Gunneridae</taxon>
        <taxon>Pentapetalae</taxon>
        <taxon>rosids</taxon>
        <taxon>fabids</taxon>
        <taxon>Malpighiales</taxon>
        <taxon>Salicaceae</taxon>
        <taxon>Flacourtieae</taxon>
        <taxon>Dovyalis</taxon>
    </lineage>
</organism>
<feature type="region of interest" description="Disordered" evidence="2">
    <location>
        <begin position="340"/>
        <end position="436"/>
    </location>
</feature>
<comment type="caution">
    <text evidence="3">The sequence shown here is derived from an EMBL/GenBank/DDBJ whole genome shotgun (WGS) entry which is preliminary data.</text>
</comment>
<dbReference type="InterPro" id="IPR042277">
    <property type="entry name" value="IST1-like"/>
</dbReference>
<feature type="compositionally biased region" description="Low complexity" evidence="2">
    <location>
        <begin position="343"/>
        <end position="368"/>
    </location>
</feature>
<feature type="region of interest" description="Disordered" evidence="2">
    <location>
        <begin position="504"/>
        <end position="548"/>
    </location>
</feature>
<dbReference type="PANTHER" id="PTHR12161">
    <property type="entry name" value="IST1 FAMILY MEMBER"/>
    <property type="match status" value="1"/>
</dbReference>
<evidence type="ECO:0000313" key="4">
    <source>
        <dbReference type="Proteomes" id="UP001314170"/>
    </source>
</evidence>
<comment type="similarity">
    <text evidence="1">Belongs to the IST1 family.</text>
</comment>
<proteinExistence type="inferred from homology"/>
<feature type="compositionally biased region" description="Basic and acidic residues" evidence="2">
    <location>
        <begin position="504"/>
        <end position="523"/>
    </location>
</feature>
<dbReference type="EMBL" id="CAWUPB010001178">
    <property type="protein sequence ID" value="CAK7349850.1"/>
    <property type="molecule type" value="Genomic_DNA"/>
</dbReference>
<accession>A0AAV1SH92</accession>
<dbReference type="Gene3D" id="1.20.1260.60">
    <property type="entry name" value="Vacuolar protein sorting-associated protein Ist1"/>
    <property type="match status" value="1"/>
</dbReference>
<dbReference type="PANTHER" id="PTHR12161:SF44">
    <property type="entry name" value="REGULATOR OF VPS4 ACTIVITY IN THE MVB PATHWAY PROTEIN"/>
    <property type="match status" value="1"/>
</dbReference>
<keyword evidence="4" id="KW-1185">Reference proteome</keyword>
<evidence type="ECO:0000256" key="2">
    <source>
        <dbReference type="SAM" id="MobiDB-lite"/>
    </source>
</evidence>
<dbReference type="Proteomes" id="UP001314170">
    <property type="component" value="Unassembled WGS sequence"/>
</dbReference>
<evidence type="ECO:0000256" key="1">
    <source>
        <dbReference type="ARBA" id="ARBA00005536"/>
    </source>
</evidence>
<name>A0AAV1SH92_9ROSI</name>
<dbReference type="GO" id="GO:0015031">
    <property type="term" value="P:protein transport"/>
    <property type="evidence" value="ECO:0007669"/>
    <property type="project" value="InterPro"/>
</dbReference>
<dbReference type="InterPro" id="IPR005061">
    <property type="entry name" value="Ist1"/>
</dbReference>
<evidence type="ECO:0000313" key="3">
    <source>
        <dbReference type="EMBL" id="CAK7349850.1"/>
    </source>
</evidence>
<feature type="region of interest" description="Disordered" evidence="2">
    <location>
        <begin position="681"/>
        <end position="738"/>
    </location>
</feature>
<protein>
    <submittedName>
        <fullName evidence="3">Uncharacterized protein</fullName>
    </submittedName>
</protein>
<feature type="compositionally biased region" description="Polar residues" evidence="2">
    <location>
        <begin position="369"/>
        <end position="384"/>
    </location>
</feature>
<sequence>MAQNNKGVLVPIIIDPQAFLACPSKDPPHLWALACHAMPPVGHPPAENRKTFSRQRKDKRLIKQVQSRINLLKTKRLSIVKQLREDVAQLIKAGYDDIALTRSPEVSDCMSLNFDGIEGTVSMGISPIALMAEQLFKDENTVSIYELLHSFCEFILNNLSYIRWHKDCPNDVNEAVSTLIFASARCGEIPELRAVRKLFGQYYGQRFEKTALELLPGNLVNTQVKEKLFIISVPHYVKQRLVDEIAKDYCLRPEILAIQYASEQQQEVNFDTSVSMSKLICSILMRNIEDLCSMQPQEEEHREEHQVLDKDAQNYGRKIEESHKEVLNENDLEGKAIHIDSMSTSRSSPTSTPSRQNSHTTSSSVKSSIAQLSSPDTLESPTQNEAEKEDNFAGQDSLSNFEVVSPGAEESQVASSIYTTSRKHKEERKIAASSSESLPQFPEEMIVYLDDVEEVQSITKEGSCLDQRIFKFKSSPPQSITKEGSCQDQRIFKFKPSPFLPKKVKVEDGDVKHMDQYESRSEKSNSSSSRNREDATVKRSRRRSISREHSSGKDIECVLYYDKPCKRHTTDHKHGSNLPGKHHKKTAKGKGEETCEAEKMQKQPHCSSHCCLNHRSYFCTNDGRVAHEHPPWNQKRFLTVIHHCHCPTIGESDTEMERYDFPQLRRRKSCEFGASARDFFTSPDWQPEQQRKRNSTCSNVSSMDPCAEENTPLTRKETRPPYLRAMTMPQERSKYSNRENVERCSTFPIESPPHVHPKLPDCDDIAAKFMALKREHAKNRHG</sequence>